<protein>
    <submittedName>
        <fullName evidence="2">Nuclear transport factor 2 family protein</fullName>
    </submittedName>
</protein>
<evidence type="ECO:0000313" key="3">
    <source>
        <dbReference type="Proteomes" id="UP001201701"/>
    </source>
</evidence>
<dbReference type="Pfam" id="PF12680">
    <property type="entry name" value="SnoaL_2"/>
    <property type="match status" value="1"/>
</dbReference>
<reference evidence="2 3" key="1">
    <citation type="submission" date="2022-02" db="EMBL/GenBank/DDBJ databases">
        <title>Draft genome sequence of Mezorhizobium retamae strain IRAMC:0171 isolated from Retama raetam nodules.</title>
        <authorList>
            <person name="Bengaied R."/>
            <person name="Sbissi I."/>
            <person name="Huber K."/>
            <person name="Ghodbane F."/>
            <person name="Nouioui I."/>
            <person name="Tarhouni M."/>
            <person name="Gtari M."/>
        </authorList>
    </citation>
    <scope>NUCLEOTIDE SEQUENCE [LARGE SCALE GENOMIC DNA]</scope>
    <source>
        <strain evidence="2 3">IRAMC:0171</strain>
    </source>
</reference>
<proteinExistence type="predicted"/>
<dbReference type="SUPFAM" id="SSF54427">
    <property type="entry name" value="NTF2-like"/>
    <property type="match status" value="1"/>
</dbReference>
<evidence type="ECO:0000259" key="1">
    <source>
        <dbReference type="Pfam" id="PF12680"/>
    </source>
</evidence>
<comment type="caution">
    <text evidence="2">The sequence shown here is derived from an EMBL/GenBank/DDBJ whole genome shotgun (WGS) entry which is preliminary data.</text>
</comment>
<keyword evidence="3" id="KW-1185">Reference proteome</keyword>
<dbReference type="Gene3D" id="3.10.450.50">
    <property type="match status" value="1"/>
</dbReference>
<dbReference type="EMBL" id="JAKREW010000032">
    <property type="protein sequence ID" value="MCG7507973.1"/>
    <property type="molecule type" value="Genomic_DNA"/>
</dbReference>
<dbReference type="InterPro" id="IPR032710">
    <property type="entry name" value="NTF2-like_dom_sf"/>
</dbReference>
<sequence length="142" mass="15686">MNCDCTNAMPLLERMFEVELDFLGSDGRDVQSLARAFHADVVVHEPASLPYAGDWKGLEGIAALLGRMRDAWSDMAVEDMTAARVEDTVFMSCCLTLTSRATGAVIRQPFAEVLHFKDGLLLDGTPFYYDTAEIIMQSSVRS</sequence>
<gene>
    <name evidence="2" type="ORF">L4923_23310</name>
</gene>
<feature type="domain" description="SnoaL-like" evidence="1">
    <location>
        <begin position="27"/>
        <end position="121"/>
    </location>
</feature>
<dbReference type="Proteomes" id="UP001201701">
    <property type="component" value="Unassembled WGS sequence"/>
</dbReference>
<evidence type="ECO:0000313" key="2">
    <source>
        <dbReference type="EMBL" id="MCG7507973.1"/>
    </source>
</evidence>
<organism evidence="2 3">
    <name type="scientific">Mesorhizobium retamae</name>
    <dbReference type="NCBI Taxonomy" id="2912854"/>
    <lineage>
        <taxon>Bacteria</taxon>
        <taxon>Pseudomonadati</taxon>
        <taxon>Pseudomonadota</taxon>
        <taxon>Alphaproteobacteria</taxon>
        <taxon>Hyphomicrobiales</taxon>
        <taxon>Phyllobacteriaceae</taxon>
        <taxon>Mesorhizobium</taxon>
    </lineage>
</organism>
<name>A0ABS9QMB0_9HYPH</name>
<accession>A0ABS9QMB0</accession>
<dbReference type="RefSeq" id="WP_239369492.1">
    <property type="nucleotide sequence ID" value="NZ_JAKREW010000032.1"/>
</dbReference>
<dbReference type="InterPro" id="IPR037401">
    <property type="entry name" value="SnoaL-like"/>
</dbReference>